<organism evidence="1 2">
    <name type="scientific">Streptomyces cinnamoneus</name>
    <name type="common">Streptoverticillium cinnamoneum</name>
    <dbReference type="NCBI Taxonomy" id="53446"/>
    <lineage>
        <taxon>Bacteria</taxon>
        <taxon>Bacillati</taxon>
        <taxon>Actinomycetota</taxon>
        <taxon>Actinomycetes</taxon>
        <taxon>Kitasatosporales</taxon>
        <taxon>Streptomycetaceae</taxon>
        <taxon>Streptomyces</taxon>
        <taxon>Streptomyces cinnamoneus group</taxon>
    </lineage>
</organism>
<name>A0A918THG6_STRCJ</name>
<reference evidence="1" key="1">
    <citation type="journal article" date="2014" name="Int. J. Syst. Evol. Microbiol.">
        <title>Complete genome sequence of Corynebacterium casei LMG S-19264T (=DSM 44701T), isolated from a smear-ripened cheese.</title>
        <authorList>
            <consortium name="US DOE Joint Genome Institute (JGI-PGF)"/>
            <person name="Walter F."/>
            <person name="Albersmeier A."/>
            <person name="Kalinowski J."/>
            <person name="Ruckert C."/>
        </authorList>
    </citation>
    <scope>NUCLEOTIDE SEQUENCE</scope>
    <source>
        <strain evidence="1">JCM 4633</strain>
    </source>
</reference>
<sequence>MGGGRQINRLRAQLLAIFPALERAPTLTNQGPVMLPTCYQTPAAIRRTGAKRIETWLKTCKVRGVAEPARTAVEAAQSQHTALPGEKPAASLVARLANGVIALNEEIAEIDALIEARFHQHQYAKVINSLPGMGPCLGAEFIGRFHRGLLRAFYLSTSPVAPTAVRSHPLIGLAARVRHRIETEIQAGPG</sequence>
<evidence type="ECO:0008006" key="3">
    <source>
        <dbReference type="Google" id="ProtNLM"/>
    </source>
</evidence>
<protein>
    <recommendedName>
        <fullName evidence="3">IS110 family transposase</fullName>
    </recommendedName>
</protein>
<dbReference type="AlphaFoldDB" id="A0A918THG6"/>
<comment type="caution">
    <text evidence="1">The sequence shown here is derived from an EMBL/GenBank/DDBJ whole genome shotgun (WGS) entry which is preliminary data.</text>
</comment>
<reference evidence="1" key="2">
    <citation type="submission" date="2020-09" db="EMBL/GenBank/DDBJ databases">
        <authorList>
            <person name="Sun Q."/>
            <person name="Ohkuma M."/>
        </authorList>
    </citation>
    <scope>NUCLEOTIDE SEQUENCE</scope>
    <source>
        <strain evidence="1">JCM 4633</strain>
    </source>
</reference>
<dbReference type="EMBL" id="BMVB01000006">
    <property type="protein sequence ID" value="GHC46967.1"/>
    <property type="molecule type" value="Genomic_DNA"/>
</dbReference>
<evidence type="ECO:0000313" key="1">
    <source>
        <dbReference type="EMBL" id="GHC46967.1"/>
    </source>
</evidence>
<accession>A0A918THG6</accession>
<gene>
    <name evidence="1" type="ORF">GCM10010507_22970</name>
</gene>
<proteinExistence type="predicted"/>
<evidence type="ECO:0000313" key="2">
    <source>
        <dbReference type="Proteomes" id="UP000646244"/>
    </source>
</evidence>
<dbReference type="Proteomes" id="UP000646244">
    <property type="component" value="Unassembled WGS sequence"/>
</dbReference>